<protein>
    <recommendedName>
        <fullName evidence="2">4'-phosphopantetheinyl transferase domain-containing protein</fullName>
    </recommendedName>
</protein>
<dbReference type="GO" id="GO:0000287">
    <property type="term" value="F:magnesium ion binding"/>
    <property type="evidence" value="ECO:0007669"/>
    <property type="project" value="InterPro"/>
</dbReference>
<name>W4V5R7_9FIRM</name>
<keyword evidence="4" id="KW-1185">Reference proteome</keyword>
<proteinExistence type="predicted"/>
<dbReference type="SUPFAM" id="SSF56214">
    <property type="entry name" value="4'-phosphopantetheinyl transferase"/>
    <property type="match status" value="2"/>
</dbReference>
<evidence type="ECO:0000259" key="2">
    <source>
        <dbReference type="Pfam" id="PF01648"/>
    </source>
</evidence>
<evidence type="ECO:0000313" key="4">
    <source>
        <dbReference type="Proteomes" id="UP000019109"/>
    </source>
</evidence>
<gene>
    <name evidence="3" type="ORF">JCM21531_1578</name>
</gene>
<accession>W4V5R7</accession>
<dbReference type="AlphaFoldDB" id="W4V5R7"/>
<dbReference type="GO" id="GO:0008897">
    <property type="term" value="F:holo-[acyl-carrier-protein] synthase activity"/>
    <property type="evidence" value="ECO:0007669"/>
    <property type="project" value="InterPro"/>
</dbReference>
<sequence length="241" mass="27859">MIIQNGISEKDTVKLANFYLERQAEEYGFCYHVVDMDKMAQRLKEDEDSVLSVLSDRELGHFGDLRNPKNRLQWISGRYAVKSAIFKHKLKEQSLIDPRCLDVLKGADSAPFILQYPGLCVSITHSFPYCIGMVSKRAVGIDMERVFVPEDSLLKYFFSQREEKYLKSLGNTGEYSVQSTILWTRKEAISKLFRLGMKMDFKELDTLEDEIIYQDKSNVRILSFVCNNYCISLALPDCDEK</sequence>
<evidence type="ECO:0000256" key="1">
    <source>
        <dbReference type="ARBA" id="ARBA00022679"/>
    </source>
</evidence>
<dbReference type="InterPro" id="IPR037143">
    <property type="entry name" value="4-PPantetheinyl_Trfase_dom_sf"/>
</dbReference>
<comment type="caution">
    <text evidence="3">The sequence shown here is derived from an EMBL/GenBank/DDBJ whole genome shotgun (WGS) entry which is preliminary data.</text>
</comment>
<dbReference type="STRING" id="1294263.JCM21531_1578"/>
<keyword evidence="1" id="KW-0808">Transferase</keyword>
<dbReference type="Proteomes" id="UP000019109">
    <property type="component" value="Unassembled WGS sequence"/>
</dbReference>
<dbReference type="InterPro" id="IPR008278">
    <property type="entry name" value="4-PPantetheinyl_Trfase_dom"/>
</dbReference>
<dbReference type="RefSeq" id="WP_243467281.1">
    <property type="nucleotide sequence ID" value="NZ_BAVR01000014.1"/>
</dbReference>
<evidence type="ECO:0000313" key="3">
    <source>
        <dbReference type="EMBL" id="GAE88153.1"/>
    </source>
</evidence>
<feature type="domain" description="4'-phosphopantetheinyl transferase" evidence="2">
    <location>
        <begin position="138"/>
        <end position="210"/>
    </location>
</feature>
<organism evidence="3 4">
    <name type="scientific">Acetivibrio straminisolvens JCM 21531</name>
    <dbReference type="NCBI Taxonomy" id="1294263"/>
    <lineage>
        <taxon>Bacteria</taxon>
        <taxon>Bacillati</taxon>
        <taxon>Bacillota</taxon>
        <taxon>Clostridia</taxon>
        <taxon>Eubacteriales</taxon>
        <taxon>Oscillospiraceae</taxon>
        <taxon>Acetivibrio</taxon>
    </lineage>
</organism>
<dbReference type="Gene3D" id="3.90.470.20">
    <property type="entry name" value="4'-phosphopantetheinyl transferase domain"/>
    <property type="match status" value="2"/>
</dbReference>
<dbReference type="EMBL" id="BAVR01000014">
    <property type="protein sequence ID" value="GAE88153.1"/>
    <property type="molecule type" value="Genomic_DNA"/>
</dbReference>
<dbReference type="Pfam" id="PF01648">
    <property type="entry name" value="ACPS"/>
    <property type="match status" value="1"/>
</dbReference>
<reference evidence="3" key="1">
    <citation type="journal article" date="2014" name="Genome Announc.">
        <title>Draft Genome Sequence of Clostridium straminisolvens Strain JCM 21531T, Isolated from a Cellulose-Degrading Bacterial Community.</title>
        <authorList>
            <person name="Yuki M."/>
            <person name="Oshima K."/>
            <person name="Suda W."/>
            <person name="Sakamoto M."/>
            <person name="Kitamura K."/>
            <person name="Iida T."/>
            <person name="Hattori M."/>
            <person name="Ohkuma M."/>
        </authorList>
    </citation>
    <scope>NUCLEOTIDE SEQUENCE [LARGE SCALE GENOMIC DNA]</scope>
    <source>
        <strain evidence="3">JCM 21531</strain>
    </source>
</reference>